<accession>A0ABU2H3H6</accession>
<dbReference type="Proteomes" id="UP001250214">
    <property type="component" value="Unassembled WGS sequence"/>
</dbReference>
<dbReference type="RefSeq" id="WP_310911391.1">
    <property type="nucleotide sequence ID" value="NZ_JAVLVT010000002.1"/>
</dbReference>
<reference evidence="3" key="1">
    <citation type="submission" date="2023-07" db="EMBL/GenBank/DDBJ databases">
        <title>Novel species in the genus Lipingzhangella isolated from Sambhar Salt Lake.</title>
        <authorList>
            <person name="Jiya N."/>
            <person name="Kajale S."/>
            <person name="Sharma A."/>
        </authorList>
    </citation>
    <scope>NUCLEOTIDE SEQUENCE [LARGE SCALE GENOMIC DNA]</scope>
    <source>
        <strain evidence="3">LS1_29</strain>
    </source>
</reference>
<evidence type="ECO:0000313" key="2">
    <source>
        <dbReference type="EMBL" id="MDS1269856.1"/>
    </source>
</evidence>
<keyword evidence="3" id="KW-1185">Reference proteome</keyword>
<protein>
    <submittedName>
        <fullName evidence="2">DUF4190 domain-containing protein</fullName>
    </submittedName>
</protein>
<evidence type="ECO:0000313" key="3">
    <source>
        <dbReference type="Proteomes" id="UP001250214"/>
    </source>
</evidence>
<comment type="caution">
    <text evidence="2">The sequence shown here is derived from an EMBL/GenBank/DDBJ whole genome shotgun (WGS) entry which is preliminary data.</text>
</comment>
<feature type="transmembrane region" description="Helical" evidence="1">
    <location>
        <begin position="68"/>
        <end position="88"/>
    </location>
</feature>
<dbReference type="EMBL" id="JAVLVT010000002">
    <property type="protein sequence ID" value="MDS1269856.1"/>
    <property type="molecule type" value="Genomic_DNA"/>
</dbReference>
<sequence>MSQPSPNRTEGQSPTAERGGLWGLLLSGLGLIIPLGIPMSILGIVLARRAHRDARSNGTTAPGAATSVALGVVGIVVWSAVIVGGVMLRGELTSWMDCLGQANTVTVEQECDAQLRADLEQRDVPEIVITGVLGD</sequence>
<evidence type="ECO:0000256" key="1">
    <source>
        <dbReference type="SAM" id="Phobius"/>
    </source>
</evidence>
<feature type="transmembrane region" description="Helical" evidence="1">
    <location>
        <begin position="20"/>
        <end position="47"/>
    </location>
</feature>
<name>A0ABU2H3H6_9ACTN</name>
<keyword evidence="1" id="KW-1133">Transmembrane helix</keyword>
<keyword evidence="1" id="KW-0472">Membrane</keyword>
<gene>
    <name evidence="2" type="ORF">RIF23_06055</name>
</gene>
<proteinExistence type="predicted"/>
<keyword evidence="1" id="KW-0812">Transmembrane</keyword>
<organism evidence="2 3">
    <name type="scientific">Lipingzhangella rawalii</name>
    <dbReference type="NCBI Taxonomy" id="2055835"/>
    <lineage>
        <taxon>Bacteria</taxon>
        <taxon>Bacillati</taxon>
        <taxon>Actinomycetota</taxon>
        <taxon>Actinomycetes</taxon>
        <taxon>Streptosporangiales</taxon>
        <taxon>Nocardiopsidaceae</taxon>
        <taxon>Lipingzhangella</taxon>
    </lineage>
</organism>